<protein>
    <submittedName>
        <fullName evidence="2">Uncharacterized protein</fullName>
    </submittedName>
</protein>
<dbReference type="AlphaFoldDB" id="A0A498JFT4"/>
<accession>A0A498JFT4</accession>
<gene>
    <name evidence="2" type="ORF">DVH24_024212</name>
</gene>
<evidence type="ECO:0000313" key="2">
    <source>
        <dbReference type="EMBL" id="RXH94528.1"/>
    </source>
</evidence>
<feature type="compositionally biased region" description="Basic and acidic residues" evidence="1">
    <location>
        <begin position="1"/>
        <end position="12"/>
    </location>
</feature>
<evidence type="ECO:0000256" key="1">
    <source>
        <dbReference type="SAM" id="MobiDB-lite"/>
    </source>
</evidence>
<organism evidence="2 3">
    <name type="scientific">Malus domestica</name>
    <name type="common">Apple</name>
    <name type="synonym">Pyrus malus</name>
    <dbReference type="NCBI Taxonomy" id="3750"/>
    <lineage>
        <taxon>Eukaryota</taxon>
        <taxon>Viridiplantae</taxon>
        <taxon>Streptophyta</taxon>
        <taxon>Embryophyta</taxon>
        <taxon>Tracheophyta</taxon>
        <taxon>Spermatophyta</taxon>
        <taxon>Magnoliopsida</taxon>
        <taxon>eudicotyledons</taxon>
        <taxon>Gunneridae</taxon>
        <taxon>Pentapetalae</taxon>
        <taxon>rosids</taxon>
        <taxon>fabids</taxon>
        <taxon>Rosales</taxon>
        <taxon>Rosaceae</taxon>
        <taxon>Amygdaloideae</taxon>
        <taxon>Maleae</taxon>
        <taxon>Malus</taxon>
    </lineage>
</organism>
<sequence>MTRGRNQEEKGKRGSRQTKLSKPIEQTKWANLPPELLLDIVQHVEASKTHWPAQRDVIAYASGDYERDRQDSRAIWLAYLPCLTPHGPGFARAPHRPYTDQAFQRGSGLQDGDFAEIPQKLYQKMAFKTSNPKDGDFAEIQAPRHAVRHGLEPDAKPAVEPLDPTPPPQTHLAHFLKSKIQSLESRSRETLQALDHSEASIPERESSAVARIEEQNTVTFAEVEKNVSRDLDLQIHF</sequence>
<dbReference type="Proteomes" id="UP000290289">
    <property type="component" value="Chromosome 7"/>
</dbReference>
<dbReference type="STRING" id="3750.A0A498JFT4"/>
<feature type="region of interest" description="Disordered" evidence="1">
    <location>
        <begin position="1"/>
        <end position="25"/>
    </location>
</feature>
<keyword evidence="3" id="KW-1185">Reference proteome</keyword>
<evidence type="ECO:0000313" key="3">
    <source>
        <dbReference type="Proteomes" id="UP000290289"/>
    </source>
</evidence>
<proteinExistence type="predicted"/>
<comment type="caution">
    <text evidence="2">The sequence shown here is derived from an EMBL/GenBank/DDBJ whole genome shotgun (WGS) entry which is preliminary data.</text>
</comment>
<dbReference type="EMBL" id="RDQH01000333">
    <property type="protein sequence ID" value="RXH94528.1"/>
    <property type="molecule type" value="Genomic_DNA"/>
</dbReference>
<name>A0A498JFT4_MALDO</name>
<reference evidence="2 3" key="1">
    <citation type="submission" date="2018-10" db="EMBL/GenBank/DDBJ databases">
        <title>A high-quality apple genome assembly.</title>
        <authorList>
            <person name="Hu J."/>
        </authorList>
    </citation>
    <scope>NUCLEOTIDE SEQUENCE [LARGE SCALE GENOMIC DNA]</scope>
    <source>
        <strain evidence="3">cv. HFTH1</strain>
        <tissue evidence="2">Young leaf</tissue>
    </source>
</reference>